<dbReference type="AlphaFoldDB" id="A0A8H6XSJ8"/>
<evidence type="ECO:0000256" key="1">
    <source>
        <dbReference type="SAM" id="SignalP"/>
    </source>
</evidence>
<feature type="signal peptide" evidence="1">
    <location>
        <begin position="1"/>
        <end position="21"/>
    </location>
</feature>
<dbReference type="EMBL" id="JACAZI010000013">
    <property type="protein sequence ID" value="KAF7345667.1"/>
    <property type="molecule type" value="Genomic_DNA"/>
</dbReference>
<keyword evidence="3" id="KW-1185">Reference proteome</keyword>
<sequence length="322" mass="34383">MRGLFALITLSLSVASSGVLASSSCIAFDTEWNLLSFGFHGRDFNASTSDTWARGNATDITTAGRPPFNGANTECYLAALVNAIYVFGADVSKPSDVYIYDATAKRWSAQTTSVGTLDLSSFEAILDHDTNVFYALSQGEVYSLFLGSLTTAQSNPIPWENIQAAPPNIAARSYDPIMANANNFIYFFGVPNTPAGEAPIYMIHFSFFPPDPVQFEGGFPDVRGKATSFFVDGTFQQQIAFIPDDGSHTFIIDVKANVTQIMAGPSIIDSAATYFASTGALVQLSSSGNVSWLPFSPSNASANSAAMWMPVQSLADLVVGVL</sequence>
<reference evidence="2" key="1">
    <citation type="submission" date="2020-05" db="EMBL/GenBank/DDBJ databases">
        <title>Mycena genomes resolve the evolution of fungal bioluminescence.</title>
        <authorList>
            <person name="Tsai I.J."/>
        </authorList>
    </citation>
    <scope>NUCLEOTIDE SEQUENCE</scope>
    <source>
        <strain evidence="2">CCC161011</strain>
    </source>
</reference>
<dbReference type="OrthoDB" id="3356102at2759"/>
<protein>
    <submittedName>
        <fullName evidence="2">Uncharacterized protein</fullName>
    </submittedName>
</protein>
<gene>
    <name evidence="2" type="ORF">MVEN_01586400</name>
</gene>
<name>A0A8H6XSJ8_9AGAR</name>
<feature type="chain" id="PRO_5034441639" evidence="1">
    <location>
        <begin position="22"/>
        <end position="322"/>
    </location>
</feature>
<proteinExistence type="predicted"/>
<dbReference type="PROSITE" id="PS51257">
    <property type="entry name" value="PROKAR_LIPOPROTEIN"/>
    <property type="match status" value="1"/>
</dbReference>
<accession>A0A8H6XSJ8</accession>
<keyword evidence="1" id="KW-0732">Signal</keyword>
<comment type="caution">
    <text evidence="2">The sequence shown here is derived from an EMBL/GenBank/DDBJ whole genome shotgun (WGS) entry which is preliminary data.</text>
</comment>
<organism evidence="2 3">
    <name type="scientific">Mycena venus</name>
    <dbReference type="NCBI Taxonomy" id="2733690"/>
    <lineage>
        <taxon>Eukaryota</taxon>
        <taxon>Fungi</taxon>
        <taxon>Dikarya</taxon>
        <taxon>Basidiomycota</taxon>
        <taxon>Agaricomycotina</taxon>
        <taxon>Agaricomycetes</taxon>
        <taxon>Agaricomycetidae</taxon>
        <taxon>Agaricales</taxon>
        <taxon>Marasmiineae</taxon>
        <taxon>Mycenaceae</taxon>
        <taxon>Mycena</taxon>
    </lineage>
</organism>
<evidence type="ECO:0000313" key="3">
    <source>
        <dbReference type="Proteomes" id="UP000620124"/>
    </source>
</evidence>
<dbReference type="Proteomes" id="UP000620124">
    <property type="component" value="Unassembled WGS sequence"/>
</dbReference>
<evidence type="ECO:0000313" key="2">
    <source>
        <dbReference type="EMBL" id="KAF7345667.1"/>
    </source>
</evidence>